<dbReference type="AlphaFoldDB" id="A0A178MUX1"/>
<evidence type="ECO:0000313" key="2">
    <source>
        <dbReference type="Proteomes" id="UP000078428"/>
    </source>
</evidence>
<evidence type="ECO:0000313" key="1">
    <source>
        <dbReference type="EMBL" id="OAN53867.1"/>
    </source>
</evidence>
<name>A0A178MUX1_9PROT</name>
<protein>
    <submittedName>
        <fullName evidence="1">Uncharacterized protein</fullName>
    </submittedName>
</protein>
<proteinExistence type="predicted"/>
<dbReference type="STRING" id="1285242.A6A04_13320"/>
<dbReference type="EMBL" id="LWQT01000038">
    <property type="protein sequence ID" value="OAN53867.1"/>
    <property type="molecule type" value="Genomic_DNA"/>
</dbReference>
<accession>A0A178MUX1</accession>
<organism evidence="1 2">
    <name type="scientific">Paramagnetospirillum marisnigri</name>
    <dbReference type="NCBI Taxonomy" id="1285242"/>
    <lineage>
        <taxon>Bacteria</taxon>
        <taxon>Pseudomonadati</taxon>
        <taxon>Pseudomonadota</taxon>
        <taxon>Alphaproteobacteria</taxon>
        <taxon>Rhodospirillales</taxon>
        <taxon>Magnetospirillaceae</taxon>
        <taxon>Paramagnetospirillum</taxon>
    </lineage>
</organism>
<reference evidence="1 2" key="1">
    <citation type="submission" date="2016-04" db="EMBL/GenBank/DDBJ databases">
        <title>Draft genome sequence of freshwater magnetotactic bacteria Magnetospirillum marisnigri SP-1 and Magnetospirillum moscoviense BB-1.</title>
        <authorList>
            <person name="Koziaeva V."/>
            <person name="Dziuba M.V."/>
            <person name="Ivanov T.M."/>
            <person name="Kuznetsov B."/>
            <person name="Grouzdev D.S."/>
        </authorList>
    </citation>
    <scope>NUCLEOTIDE SEQUENCE [LARGE SCALE GENOMIC DNA]</scope>
    <source>
        <strain evidence="1 2">SP-1</strain>
    </source>
</reference>
<comment type="caution">
    <text evidence="1">The sequence shown here is derived from an EMBL/GenBank/DDBJ whole genome shotgun (WGS) entry which is preliminary data.</text>
</comment>
<keyword evidence="2" id="KW-1185">Reference proteome</keyword>
<gene>
    <name evidence="1" type="ORF">A6A04_13320</name>
</gene>
<dbReference type="Proteomes" id="UP000078428">
    <property type="component" value="Unassembled WGS sequence"/>
</dbReference>
<sequence length="167" mass="18831">MTNKSTIATLLEQGRIIRIPVVLEPGEIPHRLLYGTPDFMKWFRSVVPSLPRDRDVDLTPKRALDNLFCDFVTGVSLETPKSIREITPHKAGIWEFKTLDLRVFGFFEKIDLFIATHGATYDETHIPHPKTGETLFTHSEFGAKSASVAKDLGTTIICSGKYDDVIR</sequence>